<name>A0A2S6CMY9_9PEZI</name>
<dbReference type="AlphaFoldDB" id="A0A2S6CMY9"/>
<proteinExistence type="predicted"/>
<sequence>MKAFIIAAVCGFAATVTAADCTYMPSGAYTCSQSFNGAYPNYFQCAKNPTNDPTNKFGTPANDCRYLNSYGVNNAYKIYCCKHS</sequence>
<accession>A0A2S6CMY9</accession>
<evidence type="ECO:0000313" key="3">
    <source>
        <dbReference type="Proteomes" id="UP000237631"/>
    </source>
</evidence>
<feature type="chain" id="PRO_5015740828" evidence="1">
    <location>
        <begin position="19"/>
        <end position="84"/>
    </location>
</feature>
<keyword evidence="1" id="KW-0732">Signal</keyword>
<evidence type="ECO:0000256" key="1">
    <source>
        <dbReference type="SAM" id="SignalP"/>
    </source>
</evidence>
<dbReference type="EMBL" id="PNEN01000131">
    <property type="protein sequence ID" value="PPJ61105.1"/>
    <property type="molecule type" value="Genomic_DNA"/>
</dbReference>
<evidence type="ECO:0000313" key="2">
    <source>
        <dbReference type="EMBL" id="PPJ61105.1"/>
    </source>
</evidence>
<reference evidence="3" key="1">
    <citation type="journal article" date="2017" name="bioRxiv">
        <title>Conservation of a gene cluster reveals novel cercosporin biosynthetic mechanisms and extends production to the genus Colletotrichum.</title>
        <authorList>
            <person name="de Jonge R."/>
            <person name="Ebert M.K."/>
            <person name="Huitt-Roehl C.R."/>
            <person name="Pal P."/>
            <person name="Suttle J.C."/>
            <person name="Spanner R.E."/>
            <person name="Neubauer J.D."/>
            <person name="Jurick W.M.II."/>
            <person name="Stott K.A."/>
            <person name="Secor G.A."/>
            <person name="Thomma B.P.H.J."/>
            <person name="Van de Peer Y."/>
            <person name="Townsend C.A."/>
            <person name="Bolton M.D."/>
        </authorList>
    </citation>
    <scope>NUCLEOTIDE SEQUENCE [LARGE SCALE GENOMIC DNA]</scope>
    <source>
        <strain evidence="3">CBS538.71</strain>
    </source>
</reference>
<protein>
    <submittedName>
        <fullName evidence="2">Uncharacterized protein</fullName>
    </submittedName>
</protein>
<organism evidence="2 3">
    <name type="scientific">Cercospora berteroae</name>
    <dbReference type="NCBI Taxonomy" id="357750"/>
    <lineage>
        <taxon>Eukaryota</taxon>
        <taxon>Fungi</taxon>
        <taxon>Dikarya</taxon>
        <taxon>Ascomycota</taxon>
        <taxon>Pezizomycotina</taxon>
        <taxon>Dothideomycetes</taxon>
        <taxon>Dothideomycetidae</taxon>
        <taxon>Mycosphaerellales</taxon>
        <taxon>Mycosphaerellaceae</taxon>
        <taxon>Cercospora</taxon>
    </lineage>
</organism>
<feature type="signal peptide" evidence="1">
    <location>
        <begin position="1"/>
        <end position="18"/>
    </location>
</feature>
<comment type="caution">
    <text evidence="2">The sequence shown here is derived from an EMBL/GenBank/DDBJ whole genome shotgun (WGS) entry which is preliminary data.</text>
</comment>
<gene>
    <name evidence="2" type="ORF">CBER1_10669</name>
</gene>
<keyword evidence="3" id="KW-1185">Reference proteome</keyword>
<dbReference type="Proteomes" id="UP000237631">
    <property type="component" value="Unassembled WGS sequence"/>
</dbReference>